<dbReference type="EMBL" id="JBHSKD010000018">
    <property type="protein sequence ID" value="MFC5177949.1"/>
    <property type="molecule type" value="Genomic_DNA"/>
</dbReference>
<feature type="chain" id="PRO_5047500590" description="ABC transporter substrate-binding protein" evidence="1">
    <location>
        <begin position="32"/>
        <end position="206"/>
    </location>
</feature>
<keyword evidence="1" id="KW-0732">Signal</keyword>
<dbReference type="RefSeq" id="WP_378591414.1">
    <property type="nucleotide sequence ID" value="NZ_JBHSKD010000018.1"/>
</dbReference>
<name>A0ABW0BKX5_9ACTN</name>
<evidence type="ECO:0000313" key="3">
    <source>
        <dbReference type="Proteomes" id="UP001596087"/>
    </source>
</evidence>
<proteinExistence type="predicted"/>
<sequence length="206" mass="20983">MFQATARPLAFVVALATIVALGVTALGSAEAGQPAASSSERVVAHNGKGSLTSRIVGETGNGRTVTGSFSPIDFRRDNGKVKVRGLLEGVIHDTDGSTSTFSAMRTLKVKRINGQSVSTAGAGAVARGATCDVLNLVLAPLDLDLLGLRVHLDRVRLIVDAVAGAGNLLGNLLCAVVGLLDGGLGGQLGRLARVLDRILAVLRAGL</sequence>
<feature type="signal peptide" evidence="1">
    <location>
        <begin position="1"/>
        <end position="31"/>
    </location>
</feature>
<evidence type="ECO:0000313" key="2">
    <source>
        <dbReference type="EMBL" id="MFC5177949.1"/>
    </source>
</evidence>
<gene>
    <name evidence="2" type="ORF">ACFPGP_14795</name>
</gene>
<comment type="caution">
    <text evidence="2">The sequence shown here is derived from an EMBL/GenBank/DDBJ whole genome shotgun (WGS) entry which is preliminary data.</text>
</comment>
<protein>
    <recommendedName>
        <fullName evidence="4">ABC transporter substrate-binding protein</fullName>
    </recommendedName>
</protein>
<evidence type="ECO:0000256" key="1">
    <source>
        <dbReference type="SAM" id="SignalP"/>
    </source>
</evidence>
<dbReference type="Proteomes" id="UP001596087">
    <property type="component" value="Unassembled WGS sequence"/>
</dbReference>
<organism evidence="2 3">
    <name type="scientific">Nocardioides taihuensis</name>
    <dbReference type="NCBI Taxonomy" id="1835606"/>
    <lineage>
        <taxon>Bacteria</taxon>
        <taxon>Bacillati</taxon>
        <taxon>Actinomycetota</taxon>
        <taxon>Actinomycetes</taxon>
        <taxon>Propionibacteriales</taxon>
        <taxon>Nocardioidaceae</taxon>
        <taxon>Nocardioides</taxon>
    </lineage>
</organism>
<reference evidence="3" key="1">
    <citation type="journal article" date="2019" name="Int. J. Syst. Evol. Microbiol.">
        <title>The Global Catalogue of Microorganisms (GCM) 10K type strain sequencing project: providing services to taxonomists for standard genome sequencing and annotation.</title>
        <authorList>
            <consortium name="The Broad Institute Genomics Platform"/>
            <consortium name="The Broad Institute Genome Sequencing Center for Infectious Disease"/>
            <person name="Wu L."/>
            <person name="Ma J."/>
        </authorList>
    </citation>
    <scope>NUCLEOTIDE SEQUENCE [LARGE SCALE GENOMIC DNA]</scope>
    <source>
        <strain evidence="3">DFY41</strain>
    </source>
</reference>
<keyword evidence="3" id="KW-1185">Reference proteome</keyword>
<evidence type="ECO:0008006" key="4">
    <source>
        <dbReference type="Google" id="ProtNLM"/>
    </source>
</evidence>
<accession>A0ABW0BKX5</accession>